<dbReference type="InterPro" id="IPR001851">
    <property type="entry name" value="ABC_transp_permease"/>
</dbReference>
<dbReference type="EMBL" id="BARS01016135">
    <property type="protein sequence ID" value="GAF98060.1"/>
    <property type="molecule type" value="Genomic_DNA"/>
</dbReference>
<dbReference type="PANTHER" id="PTHR30482">
    <property type="entry name" value="HIGH-AFFINITY BRANCHED-CHAIN AMINO ACID TRANSPORT SYSTEM PERMEASE"/>
    <property type="match status" value="1"/>
</dbReference>
<dbReference type="AlphaFoldDB" id="X0VBU6"/>
<comment type="caution">
    <text evidence="7">The sequence shown here is derived from an EMBL/GenBank/DDBJ whole genome shotgun (WGS) entry which is preliminary data.</text>
</comment>
<keyword evidence="4 6" id="KW-1133">Transmembrane helix</keyword>
<keyword evidence="2" id="KW-1003">Cell membrane</keyword>
<name>X0VBU6_9ZZZZ</name>
<evidence type="ECO:0000256" key="4">
    <source>
        <dbReference type="ARBA" id="ARBA00022989"/>
    </source>
</evidence>
<keyword evidence="3 6" id="KW-0812">Transmembrane</keyword>
<feature type="non-terminal residue" evidence="7">
    <location>
        <position position="1"/>
    </location>
</feature>
<dbReference type="InterPro" id="IPR043428">
    <property type="entry name" value="LivM-like"/>
</dbReference>
<comment type="subcellular location">
    <subcellularLocation>
        <location evidence="1">Cell membrane</location>
        <topology evidence="1">Multi-pass membrane protein</topology>
    </subcellularLocation>
</comment>
<evidence type="ECO:0000313" key="7">
    <source>
        <dbReference type="EMBL" id="GAF98060.1"/>
    </source>
</evidence>
<evidence type="ECO:0000256" key="3">
    <source>
        <dbReference type="ARBA" id="ARBA00022692"/>
    </source>
</evidence>
<organism evidence="7">
    <name type="scientific">marine sediment metagenome</name>
    <dbReference type="NCBI Taxonomy" id="412755"/>
    <lineage>
        <taxon>unclassified sequences</taxon>
        <taxon>metagenomes</taxon>
        <taxon>ecological metagenomes</taxon>
    </lineage>
</organism>
<dbReference type="GO" id="GO:0015658">
    <property type="term" value="F:branched-chain amino acid transmembrane transporter activity"/>
    <property type="evidence" value="ECO:0007669"/>
    <property type="project" value="InterPro"/>
</dbReference>
<gene>
    <name evidence="7" type="ORF">S01H1_26610</name>
</gene>
<keyword evidence="5 6" id="KW-0472">Membrane</keyword>
<feature type="transmembrane region" description="Helical" evidence="6">
    <location>
        <begin position="20"/>
        <end position="45"/>
    </location>
</feature>
<dbReference type="PANTHER" id="PTHR30482:SF10">
    <property type="entry name" value="HIGH-AFFINITY BRANCHED-CHAIN AMINO ACID TRANSPORT PROTEIN BRAE"/>
    <property type="match status" value="1"/>
</dbReference>
<evidence type="ECO:0000256" key="5">
    <source>
        <dbReference type="ARBA" id="ARBA00023136"/>
    </source>
</evidence>
<feature type="transmembrane region" description="Helical" evidence="6">
    <location>
        <begin position="102"/>
        <end position="120"/>
    </location>
</feature>
<dbReference type="GO" id="GO:0005886">
    <property type="term" value="C:plasma membrane"/>
    <property type="evidence" value="ECO:0007669"/>
    <property type="project" value="UniProtKB-SubCell"/>
</dbReference>
<feature type="transmembrane region" description="Helical" evidence="6">
    <location>
        <begin position="57"/>
        <end position="82"/>
    </location>
</feature>
<evidence type="ECO:0000256" key="2">
    <source>
        <dbReference type="ARBA" id="ARBA00022475"/>
    </source>
</evidence>
<evidence type="ECO:0000256" key="6">
    <source>
        <dbReference type="SAM" id="Phobius"/>
    </source>
</evidence>
<dbReference type="CDD" id="cd06581">
    <property type="entry name" value="TM_PBP1_LivM_like"/>
    <property type="match status" value="1"/>
</dbReference>
<accession>X0VBU6</accession>
<evidence type="ECO:0000256" key="1">
    <source>
        <dbReference type="ARBA" id="ARBA00004651"/>
    </source>
</evidence>
<proteinExistence type="predicted"/>
<dbReference type="Pfam" id="PF02653">
    <property type="entry name" value="BPD_transp_2"/>
    <property type="match status" value="1"/>
</dbReference>
<sequence length="146" mass="15875">IGKDPDLAEHMGINLLKYKLYAFGLSSFFTALGGILWVHLILNLFPKAFNLILVFEVVAMIVIGGMGSITGSIIGAAIITFFSNVLAPIEEGFSLFSFNVPPMLGLMTVLTGVLLVVILIKKPDGIMGEKEISLGFLRKFLRTKQT</sequence>
<reference evidence="7" key="1">
    <citation type="journal article" date="2014" name="Front. Microbiol.">
        <title>High frequency of phylogenetically diverse reductive dehalogenase-homologous genes in deep subseafloor sedimentary metagenomes.</title>
        <authorList>
            <person name="Kawai M."/>
            <person name="Futagami T."/>
            <person name="Toyoda A."/>
            <person name="Takaki Y."/>
            <person name="Nishi S."/>
            <person name="Hori S."/>
            <person name="Arai W."/>
            <person name="Tsubouchi T."/>
            <person name="Morono Y."/>
            <person name="Uchiyama I."/>
            <person name="Ito T."/>
            <person name="Fujiyama A."/>
            <person name="Inagaki F."/>
            <person name="Takami H."/>
        </authorList>
    </citation>
    <scope>NUCLEOTIDE SEQUENCE</scope>
    <source>
        <strain evidence="7">Expedition CK06-06</strain>
    </source>
</reference>
<protein>
    <recommendedName>
        <fullName evidence="8">Branched-chain amino acid ABC transporter permease</fullName>
    </recommendedName>
</protein>
<evidence type="ECO:0008006" key="8">
    <source>
        <dbReference type="Google" id="ProtNLM"/>
    </source>
</evidence>